<feature type="transmembrane region" description="Helical" evidence="1">
    <location>
        <begin position="21"/>
        <end position="43"/>
    </location>
</feature>
<keyword evidence="3" id="KW-1185">Reference proteome</keyword>
<dbReference type="Proteomes" id="UP001244563">
    <property type="component" value="Unassembled WGS sequence"/>
</dbReference>
<protein>
    <submittedName>
        <fullName evidence="2">Uncharacterized protein</fullName>
    </submittedName>
</protein>
<proteinExistence type="predicted"/>
<keyword evidence="1" id="KW-0812">Transmembrane</keyword>
<organism evidence="2 3">
    <name type="scientific">Paenarthrobacter nicotinovorans</name>
    <name type="common">Arthrobacter nicotinovorans</name>
    <dbReference type="NCBI Taxonomy" id="29320"/>
    <lineage>
        <taxon>Bacteria</taxon>
        <taxon>Bacillati</taxon>
        <taxon>Actinomycetota</taxon>
        <taxon>Actinomycetes</taxon>
        <taxon>Micrococcales</taxon>
        <taxon>Micrococcaceae</taxon>
        <taxon>Paenarthrobacter</taxon>
    </lineage>
</organism>
<keyword evidence="1" id="KW-0472">Membrane</keyword>
<accession>A0ABT9TFW0</accession>
<evidence type="ECO:0000256" key="1">
    <source>
        <dbReference type="SAM" id="Phobius"/>
    </source>
</evidence>
<comment type="caution">
    <text evidence="2">The sequence shown here is derived from an EMBL/GenBank/DDBJ whole genome shotgun (WGS) entry which is preliminary data.</text>
</comment>
<gene>
    <name evidence="2" type="ORF">J2T10_000110</name>
</gene>
<dbReference type="RefSeq" id="WP_306876570.1">
    <property type="nucleotide sequence ID" value="NZ_JAUSSW010000001.1"/>
</dbReference>
<keyword evidence="1" id="KW-1133">Transmembrane helix</keyword>
<reference evidence="2 3" key="1">
    <citation type="submission" date="2023-07" db="EMBL/GenBank/DDBJ databases">
        <title>Sorghum-associated microbial communities from plants grown in Nebraska, USA.</title>
        <authorList>
            <person name="Schachtman D."/>
        </authorList>
    </citation>
    <scope>NUCLEOTIDE SEQUENCE [LARGE SCALE GENOMIC DNA]</scope>
    <source>
        <strain evidence="2 3">CC523</strain>
    </source>
</reference>
<evidence type="ECO:0000313" key="2">
    <source>
        <dbReference type="EMBL" id="MDQ0100491.1"/>
    </source>
</evidence>
<name>A0ABT9TFW0_PAENI</name>
<evidence type="ECO:0000313" key="3">
    <source>
        <dbReference type="Proteomes" id="UP001244563"/>
    </source>
</evidence>
<sequence>MSRQPIRWNRDALEALQETALGILILVGLPLSTIVIAAALGGAQ</sequence>
<dbReference type="EMBL" id="JAUSSW010000001">
    <property type="protein sequence ID" value="MDQ0100491.1"/>
    <property type="molecule type" value="Genomic_DNA"/>
</dbReference>